<sequence length="54" mass="5840">MPLPAPSLSRSTPTQNSPPHARSNPLPLMTYSWPYSPSAPMASYTAMTMWTSSG</sequence>
<protein>
    <submittedName>
        <fullName evidence="2">Uncharacterized protein</fullName>
    </submittedName>
</protein>
<evidence type="ECO:0000256" key="1">
    <source>
        <dbReference type="SAM" id="MobiDB-lite"/>
    </source>
</evidence>
<organism evidence="2 3">
    <name type="scientific">Musa troglodytarum</name>
    <name type="common">fe'i banana</name>
    <dbReference type="NCBI Taxonomy" id="320322"/>
    <lineage>
        <taxon>Eukaryota</taxon>
        <taxon>Viridiplantae</taxon>
        <taxon>Streptophyta</taxon>
        <taxon>Embryophyta</taxon>
        <taxon>Tracheophyta</taxon>
        <taxon>Spermatophyta</taxon>
        <taxon>Magnoliopsida</taxon>
        <taxon>Liliopsida</taxon>
        <taxon>Zingiberales</taxon>
        <taxon>Musaceae</taxon>
        <taxon>Musa</taxon>
    </lineage>
</organism>
<accession>A0A9E7HJ91</accession>
<feature type="region of interest" description="Disordered" evidence="1">
    <location>
        <begin position="1"/>
        <end position="24"/>
    </location>
</feature>
<evidence type="ECO:0000313" key="3">
    <source>
        <dbReference type="Proteomes" id="UP001055439"/>
    </source>
</evidence>
<name>A0A9E7HJ91_9LILI</name>
<feature type="compositionally biased region" description="Polar residues" evidence="1">
    <location>
        <begin position="8"/>
        <end position="18"/>
    </location>
</feature>
<reference evidence="2" key="1">
    <citation type="submission" date="2022-05" db="EMBL/GenBank/DDBJ databases">
        <title>The Musa troglodytarum L. genome provides insights into the mechanism of non-climacteric behaviour and enrichment of carotenoids.</title>
        <authorList>
            <person name="Wang J."/>
        </authorList>
    </citation>
    <scope>NUCLEOTIDE SEQUENCE</scope>
    <source>
        <tissue evidence="2">Leaf</tissue>
    </source>
</reference>
<keyword evidence="3" id="KW-1185">Reference proteome</keyword>
<evidence type="ECO:0000313" key="2">
    <source>
        <dbReference type="EMBL" id="URE31104.1"/>
    </source>
</evidence>
<dbReference type="EMBL" id="CP097510">
    <property type="protein sequence ID" value="URE31104.1"/>
    <property type="molecule type" value="Genomic_DNA"/>
</dbReference>
<proteinExistence type="predicted"/>
<gene>
    <name evidence="2" type="ORF">MUK42_36420</name>
</gene>
<dbReference type="Proteomes" id="UP001055439">
    <property type="component" value="Chromosome 8"/>
</dbReference>
<dbReference type="AlphaFoldDB" id="A0A9E7HJ91"/>